<dbReference type="Pfam" id="PF24850">
    <property type="entry name" value="CC_BshC"/>
    <property type="match status" value="1"/>
</dbReference>
<protein>
    <recommendedName>
        <fullName evidence="2">Putative cysteine ligase BshC</fullName>
        <ecNumber evidence="2">6.-.-.-</ecNumber>
    </recommendedName>
</protein>
<evidence type="ECO:0000256" key="1">
    <source>
        <dbReference type="ARBA" id="ARBA00022598"/>
    </source>
</evidence>
<evidence type="ECO:0000259" key="4">
    <source>
        <dbReference type="Pfam" id="PF24850"/>
    </source>
</evidence>
<dbReference type="InterPro" id="IPR055399">
    <property type="entry name" value="CC_BshC"/>
</dbReference>
<reference evidence="5 6" key="1">
    <citation type="submission" date="2018-10" db="EMBL/GenBank/DDBJ databases">
        <title>Genomic Encyclopedia of Archaeal and Bacterial Type Strains, Phase II (KMG-II): from individual species to whole genera.</title>
        <authorList>
            <person name="Goeker M."/>
        </authorList>
    </citation>
    <scope>NUCLEOTIDE SEQUENCE [LARGE SCALE GENOMIC DNA]</scope>
    <source>
        <strain evidence="5 6">DSM 18602</strain>
    </source>
</reference>
<comment type="caution">
    <text evidence="5">The sequence shown here is derived from an EMBL/GenBank/DDBJ whole genome shotgun (WGS) entry which is preliminary data.</text>
</comment>
<organism evidence="5 6">
    <name type="scientific">Mucilaginibacter gracilis</name>
    <dbReference type="NCBI Taxonomy" id="423350"/>
    <lineage>
        <taxon>Bacteria</taxon>
        <taxon>Pseudomonadati</taxon>
        <taxon>Bacteroidota</taxon>
        <taxon>Sphingobacteriia</taxon>
        <taxon>Sphingobacteriales</taxon>
        <taxon>Sphingobacteriaceae</taxon>
        <taxon>Mucilaginibacter</taxon>
    </lineage>
</organism>
<dbReference type="Pfam" id="PF10079">
    <property type="entry name" value="Rossmann-like_BshC"/>
    <property type="match status" value="1"/>
</dbReference>
<dbReference type="InterPro" id="IPR055398">
    <property type="entry name" value="Rossmann-like_BshC"/>
</dbReference>
<sequence>MDANCINYANTGYFSKTIISYLDNDAALKPFYNYRPNMDGFTQLIQNKKPTAGRQVLANVLTEQYASISDAGFSISDFVSANIELLRHHNTFTITTGHQLNIFTGPFYFIFKIASAIKLCSQLKAQFPDKNFVPVYWMATEDHDFAEINHTSAGGKKIQWNLDAAGATGRLSTKTIREALNQYKGVLGMENHAPELAEIVETAYSKFTSLANATRYMVNALFAHYGLVIIDADNSRLKQLFAPIMEQDIVGQHSFKNIIETNNALQKLGVHIQVNPREINFFYLIDGLRERIVFEHGAYHVLNSDIQFTEAELRAEINQHPERFSPNVAMRPLYQEVILPNLAYIGGGGELAYWFELKSNFDFYGVDFPIIILRNSGLIVNNQTADKITKLGFKTTDIFKSAEELKTQWVKQHSQNDLTLQEEWRELQCVFEKLKLRSFKIDPTLAPSTQAIQARLKHAIDNLERKIIKAEKRNYSTRLIQIDHIKTDLFPGGGLQERNENFGLFYVKFGQKLIDELIEKFEPLTFKFTVLTENN</sequence>
<gene>
    <name evidence="2" type="primary">bshC</name>
    <name evidence="5" type="ORF">BDD43_2084</name>
</gene>
<evidence type="ECO:0000313" key="6">
    <source>
        <dbReference type="Proteomes" id="UP000268007"/>
    </source>
</evidence>
<keyword evidence="6" id="KW-1185">Reference proteome</keyword>
<accession>A0A495IZE8</accession>
<dbReference type="NCBIfam" id="TIGR03998">
    <property type="entry name" value="thiol_BshC"/>
    <property type="match status" value="1"/>
</dbReference>
<dbReference type="Proteomes" id="UP000268007">
    <property type="component" value="Unassembled WGS sequence"/>
</dbReference>
<dbReference type="RefSeq" id="WP_121197576.1">
    <property type="nucleotide sequence ID" value="NZ_RBKU01000001.1"/>
</dbReference>
<feature type="domain" description="Bacillithiol biosynthesis BshC C-terminal coiled-coil" evidence="4">
    <location>
        <begin position="378"/>
        <end position="532"/>
    </location>
</feature>
<feature type="domain" description="Bacillithiol biosynthesis BshC N-terminal Rossmann-like" evidence="3">
    <location>
        <begin position="1"/>
        <end position="375"/>
    </location>
</feature>
<dbReference type="EMBL" id="RBKU01000001">
    <property type="protein sequence ID" value="RKR81922.1"/>
    <property type="molecule type" value="Genomic_DNA"/>
</dbReference>
<dbReference type="PIRSF" id="PIRSF012535">
    <property type="entry name" value="UCP012535"/>
    <property type="match status" value="1"/>
</dbReference>
<dbReference type="EC" id="6.-.-.-" evidence="2"/>
<comment type="similarity">
    <text evidence="2">Belongs to the BshC family.</text>
</comment>
<dbReference type="AlphaFoldDB" id="A0A495IZE8"/>
<proteinExistence type="inferred from homology"/>
<evidence type="ECO:0000259" key="3">
    <source>
        <dbReference type="Pfam" id="PF10079"/>
    </source>
</evidence>
<dbReference type="OrthoDB" id="9765151at2"/>
<evidence type="ECO:0000256" key="2">
    <source>
        <dbReference type="HAMAP-Rule" id="MF_01867"/>
    </source>
</evidence>
<dbReference type="HAMAP" id="MF_01867">
    <property type="entry name" value="BshC"/>
    <property type="match status" value="1"/>
</dbReference>
<evidence type="ECO:0000313" key="5">
    <source>
        <dbReference type="EMBL" id="RKR81922.1"/>
    </source>
</evidence>
<dbReference type="GO" id="GO:0016874">
    <property type="term" value="F:ligase activity"/>
    <property type="evidence" value="ECO:0007669"/>
    <property type="project" value="UniProtKB-UniRule"/>
</dbReference>
<keyword evidence="1 2" id="KW-0436">Ligase</keyword>
<dbReference type="InterPro" id="IPR011199">
    <property type="entry name" value="Bacillithiol_biosynth_BshC"/>
</dbReference>
<name>A0A495IZE8_9SPHI</name>